<dbReference type="EMBL" id="CM046106">
    <property type="protein sequence ID" value="KAI8435614.1"/>
    <property type="molecule type" value="Genomic_DNA"/>
</dbReference>
<reference evidence="1 2" key="1">
    <citation type="journal article" date="2022" name="Genome Biol. Evol.">
        <title>The Spruce Budworm Genome: Reconstructing the Evolutionary History of Antifreeze Proteins.</title>
        <authorList>
            <person name="Beliveau C."/>
            <person name="Gagne P."/>
            <person name="Picq S."/>
            <person name="Vernygora O."/>
            <person name="Keeling C.I."/>
            <person name="Pinkney K."/>
            <person name="Doucet D."/>
            <person name="Wen F."/>
            <person name="Johnston J.S."/>
            <person name="Maaroufi H."/>
            <person name="Boyle B."/>
            <person name="Laroche J."/>
            <person name="Dewar K."/>
            <person name="Juretic N."/>
            <person name="Blackburn G."/>
            <person name="Nisole A."/>
            <person name="Brunet B."/>
            <person name="Brandao M."/>
            <person name="Lumley L."/>
            <person name="Duan J."/>
            <person name="Quan G."/>
            <person name="Lucarotti C.J."/>
            <person name="Roe A.D."/>
            <person name="Sperling F.A.H."/>
            <person name="Levesque R.C."/>
            <person name="Cusson M."/>
        </authorList>
    </citation>
    <scope>NUCLEOTIDE SEQUENCE [LARGE SCALE GENOMIC DNA]</scope>
    <source>
        <strain evidence="1">Glfc:IPQL:Cfum</strain>
    </source>
</reference>
<proteinExistence type="predicted"/>
<evidence type="ECO:0000313" key="1">
    <source>
        <dbReference type="EMBL" id="KAI8435614.1"/>
    </source>
</evidence>
<evidence type="ECO:0000313" key="2">
    <source>
        <dbReference type="Proteomes" id="UP001064048"/>
    </source>
</evidence>
<accession>A0ACC0KGM0</accession>
<name>A0ACC0KGM0_CHOFU</name>
<dbReference type="Proteomes" id="UP001064048">
    <property type="component" value="Chromosome 6"/>
</dbReference>
<gene>
    <name evidence="1" type="ORF">MSG28_003885</name>
</gene>
<protein>
    <submittedName>
        <fullName evidence="1">Uncharacterized protein</fullName>
    </submittedName>
</protein>
<keyword evidence="2" id="KW-1185">Reference proteome</keyword>
<comment type="caution">
    <text evidence="1">The sequence shown here is derived from an EMBL/GenBank/DDBJ whole genome shotgun (WGS) entry which is preliminary data.</text>
</comment>
<organism evidence="1 2">
    <name type="scientific">Choristoneura fumiferana</name>
    <name type="common">Spruce budworm moth</name>
    <name type="synonym">Archips fumiferana</name>
    <dbReference type="NCBI Taxonomy" id="7141"/>
    <lineage>
        <taxon>Eukaryota</taxon>
        <taxon>Metazoa</taxon>
        <taxon>Ecdysozoa</taxon>
        <taxon>Arthropoda</taxon>
        <taxon>Hexapoda</taxon>
        <taxon>Insecta</taxon>
        <taxon>Pterygota</taxon>
        <taxon>Neoptera</taxon>
        <taxon>Endopterygota</taxon>
        <taxon>Lepidoptera</taxon>
        <taxon>Glossata</taxon>
        <taxon>Ditrysia</taxon>
        <taxon>Tortricoidea</taxon>
        <taxon>Tortricidae</taxon>
        <taxon>Tortricinae</taxon>
        <taxon>Choristoneura</taxon>
    </lineage>
</organism>
<sequence>MNLWALESIGVVALGTRLNCLNPNLCENSEARKLINNIHDFFKTVGKVDFGPSPWRYFSTPNFRRAMKIYENIESLTRSFIYKAMKNMKNSNDGTFTSSSEKPVLEKLLQIDTRTAVIMASDLLLAGVDTVSMTVMATLYLLAKNPEKQMKLRQEVLNKQDQRAYLRACLKESMRMMPVVTGNARVTTKEYNIMGYKIPKDVTIILCNQFMSKIEEEYPNPDEFIPERWLAEKDDPLYHGNAHPFSSVPFGFGTRMCIGRRIAELETETFITKVVENFQINWNGAPPNIAFTTINYITGPFNFVFNDF</sequence>